<sequence length="94" mass="10197">MKTKRLLIILSIVGILLLIPIIAMQFTNEIAWSFTDFLIMGILLLATGMGIELTISIVSSSKNRVIAIGAILLIFFLIWAELAVGIFGTVFAGT</sequence>
<dbReference type="RefSeq" id="WP_252110404.1">
    <property type="nucleotide sequence ID" value="NZ_JAMSCK010000001.1"/>
</dbReference>
<accession>A0ABT0YX13</accession>
<proteinExistence type="predicted"/>
<evidence type="ECO:0000256" key="1">
    <source>
        <dbReference type="SAM" id="Phobius"/>
    </source>
</evidence>
<gene>
    <name evidence="2" type="ORF">NE848_01275</name>
</gene>
<evidence type="ECO:0000313" key="3">
    <source>
        <dbReference type="Proteomes" id="UP001155077"/>
    </source>
</evidence>
<feature type="transmembrane region" description="Helical" evidence="1">
    <location>
        <begin position="65"/>
        <end position="92"/>
    </location>
</feature>
<keyword evidence="1" id="KW-0812">Transmembrane</keyword>
<dbReference type="EMBL" id="JAMSCK010000001">
    <property type="protein sequence ID" value="MCM8567995.1"/>
    <property type="molecule type" value="Genomic_DNA"/>
</dbReference>
<keyword evidence="3" id="KW-1185">Reference proteome</keyword>
<keyword evidence="1" id="KW-1133">Transmembrane helix</keyword>
<comment type="caution">
    <text evidence="2">The sequence shown here is derived from an EMBL/GenBank/DDBJ whole genome shotgun (WGS) entry which is preliminary data.</text>
</comment>
<feature type="transmembrane region" description="Helical" evidence="1">
    <location>
        <begin position="38"/>
        <end position="58"/>
    </location>
</feature>
<name>A0ABT0YX13_9FLAO</name>
<protein>
    <submittedName>
        <fullName evidence="2">Uncharacterized protein</fullName>
    </submittedName>
</protein>
<organism evidence="2 3">
    <name type="scientific">Gramella jeungdoensis</name>
    <dbReference type="NCBI Taxonomy" id="708091"/>
    <lineage>
        <taxon>Bacteria</taxon>
        <taxon>Pseudomonadati</taxon>
        <taxon>Bacteroidota</taxon>
        <taxon>Flavobacteriia</taxon>
        <taxon>Flavobacteriales</taxon>
        <taxon>Flavobacteriaceae</taxon>
        <taxon>Christiangramia</taxon>
    </lineage>
</organism>
<evidence type="ECO:0000313" key="2">
    <source>
        <dbReference type="EMBL" id="MCM8567995.1"/>
    </source>
</evidence>
<feature type="transmembrane region" description="Helical" evidence="1">
    <location>
        <begin position="7"/>
        <end position="26"/>
    </location>
</feature>
<reference evidence="2" key="1">
    <citation type="submission" date="2022-06" db="EMBL/GenBank/DDBJ databases">
        <title>Gramella sediminis sp. nov., isolated from deep-sea sediment of the Indian Ocean.</title>
        <authorList>
            <person name="Yang L."/>
        </authorList>
    </citation>
    <scope>NUCLEOTIDE SEQUENCE</scope>
    <source>
        <strain evidence="2">HMD3159</strain>
    </source>
</reference>
<keyword evidence="1" id="KW-0472">Membrane</keyword>
<dbReference type="Proteomes" id="UP001155077">
    <property type="component" value="Unassembled WGS sequence"/>
</dbReference>